<accession>A0A1T5D447</accession>
<feature type="transmembrane region" description="Helical" evidence="1">
    <location>
        <begin position="94"/>
        <end position="122"/>
    </location>
</feature>
<feature type="transmembrane region" description="Helical" evidence="1">
    <location>
        <begin position="12"/>
        <end position="31"/>
    </location>
</feature>
<feature type="transmembrane region" description="Helical" evidence="1">
    <location>
        <begin position="142"/>
        <end position="166"/>
    </location>
</feature>
<dbReference type="EMBL" id="FUYR01000002">
    <property type="protein sequence ID" value="SKB66387.1"/>
    <property type="molecule type" value="Genomic_DNA"/>
</dbReference>
<organism evidence="2 3">
    <name type="scientific">Daejeonella lutea</name>
    <dbReference type="NCBI Taxonomy" id="572036"/>
    <lineage>
        <taxon>Bacteria</taxon>
        <taxon>Pseudomonadati</taxon>
        <taxon>Bacteroidota</taxon>
        <taxon>Sphingobacteriia</taxon>
        <taxon>Sphingobacteriales</taxon>
        <taxon>Sphingobacteriaceae</taxon>
        <taxon>Daejeonella</taxon>
    </lineage>
</organism>
<keyword evidence="3" id="KW-1185">Reference proteome</keyword>
<name>A0A1T5D447_9SPHI</name>
<keyword evidence="1" id="KW-0812">Transmembrane</keyword>
<gene>
    <name evidence="2" type="ORF">SAMN05661099_2145</name>
</gene>
<evidence type="ECO:0000313" key="2">
    <source>
        <dbReference type="EMBL" id="SKB66387.1"/>
    </source>
</evidence>
<sequence>MIKQFRSINPVNILFLAVITLLLRAGIFMHLPEQVSVDFIEPFARLLVPIPENSLPTLTNIYVAAFLIFVQALLFNWIVNSYNLLGKSTYLPALLYISAGSLFTPFLILSPALFCNFLLLWMLERFLSIYKRDEVRSVMYDLGMIVALGTLIYFPFIAMLPLLWISLIIFRPFNWREWLAVITGFITIFFFLGVFYYWNDSLDQFYRIWLPLTSKFPTNLRINFYDTLVLLPVAAILVLGFFQLQKNFFRSVVHLRKSFQLLFFMFIIGLVSFYLKEDLRLYHFLLCAPPAAVLMAYYFVHAGKVWLYESMFLVLVGGIVYFQIF</sequence>
<dbReference type="InterPro" id="IPR045625">
    <property type="entry name" value="DUF6427"/>
</dbReference>
<evidence type="ECO:0000313" key="3">
    <source>
        <dbReference type="Proteomes" id="UP000189981"/>
    </source>
</evidence>
<dbReference type="Pfam" id="PF19992">
    <property type="entry name" value="DUF6427"/>
    <property type="match status" value="1"/>
</dbReference>
<dbReference type="RefSeq" id="WP_079702674.1">
    <property type="nucleotide sequence ID" value="NZ_FUYR01000002.1"/>
</dbReference>
<dbReference type="AlphaFoldDB" id="A0A1T5D447"/>
<feature type="transmembrane region" description="Helical" evidence="1">
    <location>
        <begin position="222"/>
        <end position="242"/>
    </location>
</feature>
<feature type="transmembrane region" description="Helical" evidence="1">
    <location>
        <begin position="281"/>
        <end position="299"/>
    </location>
</feature>
<evidence type="ECO:0000256" key="1">
    <source>
        <dbReference type="SAM" id="Phobius"/>
    </source>
</evidence>
<keyword evidence="1" id="KW-1133">Transmembrane helix</keyword>
<protein>
    <recommendedName>
        <fullName evidence="4">Beta-carotene 15,15'-monooxygenase</fullName>
    </recommendedName>
</protein>
<dbReference type="STRING" id="572036.SAMN05661099_2145"/>
<feature type="transmembrane region" description="Helical" evidence="1">
    <location>
        <begin position="254"/>
        <end position="275"/>
    </location>
</feature>
<feature type="transmembrane region" description="Helical" evidence="1">
    <location>
        <begin position="306"/>
        <end position="324"/>
    </location>
</feature>
<dbReference type="OrthoDB" id="1115611at2"/>
<evidence type="ECO:0008006" key="4">
    <source>
        <dbReference type="Google" id="ProtNLM"/>
    </source>
</evidence>
<reference evidence="3" key="1">
    <citation type="submission" date="2017-02" db="EMBL/GenBank/DDBJ databases">
        <authorList>
            <person name="Varghese N."/>
            <person name="Submissions S."/>
        </authorList>
    </citation>
    <scope>NUCLEOTIDE SEQUENCE [LARGE SCALE GENOMIC DNA]</scope>
    <source>
        <strain evidence="3">DSM 22385</strain>
    </source>
</reference>
<proteinExistence type="predicted"/>
<keyword evidence="1" id="KW-0472">Membrane</keyword>
<dbReference type="Proteomes" id="UP000189981">
    <property type="component" value="Unassembled WGS sequence"/>
</dbReference>
<feature type="transmembrane region" description="Helical" evidence="1">
    <location>
        <begin position="61"/>
        <end position="82"/>
    </location>
</feature>
<feature type="transmembrane region" description="Helical" evidence="1">
    <location>
        <begin position="178"/>
        <end position="198"/>
    </location>
</feature>